<evidence type="ECO:0000313" key="3">
    <source>
        <dbReference type="EMBL" id="VDC71356.1"/>
    </source>
</evidence>
<dbReference type="EMBL" id="LS974621">
    <property type="protein sequence ID" value="CAG7875789.1"/>
    <property type="molecule type" value="Genomic_DNA"/>
</dbReference>
<gene>
    <name evidence="3" type="ORF">BRAA05T21070Z</name>
    <name evidence="2" type="ORF">BRAPAZ1V2_A05P23100.2</name>
</gene>
<feature type="region of interest" description="Disordered" evidence="1">
    <location>
        <begin position="1"/>
        <end position="38"/>
    </location>
</feature>
<proteinExistence type="predicted"/>
<name>A0A3P5YUB8_BRACM</name>
<dbReference type="Proteomes" id="UP000694005">
    <property type="component" value="Chromosome A05"/>
</dbReference>
<reference evidence="3" key="1">
    <citation type="submission" date="2018-11" db="EMBL/GenBank/DDBJ databases">
        <authorList>
            <consortium name="Genoscope - CEA"/>
            <person name="William W."/>
        </authorList>
    </citation>
    <scope>NUCLEOTIDE SEQUENCE</scope>
</reference>
<dbReference type="Gramene" id="A05p23100.2_BraZ1">
    <property type="protein sequence ID" value="A05p23100.2_BraZ1.CDS.1"/>
    <property type="gene ID" value="A05g23100.2_BraZ1"/>
</dbReference>
<dbReference type="EMBL" id="LR031570">
    <property type="protein sequence ID" value="VDC71356.1"/>
    <property type="molecule type" value="Genomic_DNA"/>
</dbReference>
<protein>
    <submittedName>
        <fullName evidence="2">Uncharacterized protein</fullName>
    </submittedName>
</protein>
<evidence type="ECO:0000256" key="1">
    <source>
        <dbReference type="SAM" id="MobiDB-lite"/>
    </source>
</evidence>
<sequence>MSSVKKSTADLCRNENGRMRDRKMRPSEIWSRGSMATT</sequence>
<organism evidence="3">
    <name type="scientific">Brassica campestris</name>
    <name type="common">Field mustard</name>
    <dbReference type="NCBI Taxonomy" id="3711"/>
    <lineage>
        <taxon>Eukaryota</taxon>
        <taxon>Viridiplantae</taxon>
        <taxon>Streptophyta</taxon>
        <taxon>Embryophyta</taxon>
        <taxon>Tracheophyta</taxon>
        <taxon>Spermatophyta</taxon>
        <taxon>Magnoliopsida</taxon>
        <taxon>eudicotyledons</taxon>
        <taxon>Gunneridae</taxon>
        <taxon>Pentapetalae</taxon>
        <taxon>rosids</taxon>
        <taxon>malvids</taxon>
        <taxon>Brassicales</taxon>
        <taxon>Brassicaceae</taxon>
        <taxon>Brassiceae</taxon>
        <taxon>Brassica</taxon>
    </lineage>
</organism>
<evidence type="ECO:0000313" key="2">
    <source>
        <dbReference type="EMBL" id="CAG7875789.1"/>
    </source>
</evidence>
<dbReference type="AlphaFoldDB" id="A0A3P5YUB8"/>
<accession>A0A3P5YUB8</accession>